<dbReference type="AlphaFoldDB" id="A0A1I8BBM0"/>
<keyword evidence="4" id="KW-1185">Reference proteome</keyword>
<dbReference type="Proteomes" id="UP000095281">
    <property type="component" value="Unplaced"/>
</dbReference>
<dbReference type="WBParaSite" id="MhA1_Contig1785.frz3.gene2">
    <property type="protein sequence ID" value="MhA1_Contig1785.frz3.gene2"/>
    <property type="gene ID" value="MhA1_Contig1785.frz3.gene2"/>
</dbReference>
<evidence type="ECO:0000313" key="4">
    <source>
        <dbReference type="Proteomes" id="UP000095281"/>
    </source>
</evidence>
<evidence type="ECO:0000259" key="3">
    <source>
        <dbReference type="Pfam" id="PF14214"/>
    </source>
</evidence>
<reference evidence="5" key="1">
    <citation type="submission" date="2016-11" db="UniProtKB">
        <authorList>
            <consortium name="WormBaseParasite"/>
        </authorList>
    </citation>
    <scope>IDENTIFICATION</scope>
</reference>
<proteinExistence type="predicted"/>
<feature type="region of interest" description="Disordered" evidence="2">
    <location>
        <begin position="1"/>
        <end position="40"/>
    </location>
</feature>
<dbReference type="PANTHER" id="PTHR45786">
    <property type="entry name" value="DNA BINDING PROTEIN-LIKE"/>
    <property type="match status" value="1"/>
</dbReference>
<sequence length="583" mass="67969">MVREKQDFSAKTTPTSSALKKSFDGFKAPEKSGQTGSKLPIKKAVEPVLSSGLQKKRNEKNLKRFYETNDVIVNLDELDDSFFDGFLAQSTSSHVQQNKNEQDYEKNKKKRLENLNVNSYNLDIMTDSDIDSIEILNDDIETKNKNKKSERLELQRMLNKKKRIELNKKFSNYKIAQHPNKSVRVCLGEMNIECLNCKSLHWGVQKVKGKQTFNDCCNHGNIEIEKLSEPPELLKKLFTGDHDKSKEFFKTIRRLNSGLAFASMNPLKDKVLGRGPYCFRIHGQIYHKINIALHPDQGEIPSHGHLFILDPEEAIKHLQQANTMVDEALLSELYNLIRSNNPYVEAYEMMLEEEKRQKELAEKAQRKPYEVKLFFSDNKNLDQRRYNLPRVNEVAAIFVCDSDGHIPEPKIAIREHGKELKILNCNNPETDGLLYPLFFPEGRPMGWHPDLKNKKGKRVSRSQALKYWLSCRKNEFNPILHGKKLFQQFVVDQYVRVENDRMKFIQDHQKELCCESYFELAEWFEDEEKHQNRDFKKIILPSSVTGSPRSIEQNYQDAMAMVRRFGRPDAFLTMTCNPKWPEI</sequence>
<evidence type="ECO:0000256" key="1">
    <source>
        <dbReference type="SAM" id="Coils"/>
    </source>
</evidence>
<feature type="coiled-coil region" evidence="1">
    <location>
        <begin position="130"/>
        <end position="167"/>
    </location>
</feature>
<evidence type="ECO:0000313" key="5">
    <source>
        <dbReference type="WBParaSite" id="MhA1_Contig1785.frz3.gene2"/>
    </source>
</evidence>
<name>A0A1I8BBM0_MELHA</name>
<evidence type="ECO:0000256" key="2">
    <source>
        <dbReference type="SAM" id="MobiDB-lite"/>
    </source>
</evidence>
<dbReference type="Pfam" id="PF14214">
    <property type="entry name" value="Helitron_like_N"/>
    <property type="match status" value="1"/>
</dbReference>
<keyword evidence="1" id="KW-0175">Coiled coil</keyword>
<dbReference type="InterPro" id="IPR025476">
    <property type="entry name" value="Helitron_helicase-like"/>
</dbReference>
<protein>
    <submittedName>
        <fullName evidence="5">Helitron_like_N domain-containing protein</fullName>
    </submittedName>
</protein>
<feature type="compositionally biased region" description="Basic and acidic residues" evidence="2">
    <location>
        <begin position="21"/>
        <end position="30"/>
    </location>
</feature>
<feature type="compositionally biased region" description="Polar residues" evidence="2">
    <location>
        <begin position="9"/>
        <end position="19"/>
    </location>
</feature>
<accession>A0A1I8BBM0</accession>
<organism evidence="4 5">
    <name type="scientific">Meloidogyne hapla</name>
    <name type="common">Root-knot nematode worm</name>
    <dbReference type="NCBI Taxonomy" id="6305"/>
    <lineage>
        <taxon>Eukaryota</taxon>
        <taxon>Metazoa</taxon>
        <taxon>Ecdysozoa</taxon>
        <taxon>Nematoda</taxon>
        <taxon>Chromadorea</taxon>
        <taxon>Rhabditida</taxon>
        <taxon>Tylenchina</taxon>
        <taxon>Tylenchomorpha</taxon>
        <taxon>Tylenchoidea</taxon>
        <taxon>Meloidogynidae</taxon>
        <taxon>Meloidogyninae</taxon>
        <taxon>Meloidogyne</taxon>
    </lineage>
</organism>
<dbReference type="OMA" id="CISGEEM"/>
<feature type="domain" description="Helitron helicase-like" evidence="3">
    <location>
        <begin position="466"/>
        <end position="583"/>
    </location>
</feature>
<dbReference type="PANTHER" id="PTHR45786:SF74">
    <property type="entry name" value="ATP-DEPENDENT DNA HELICASE"/>
    <property type="match status" value="1"/>
</dbReference>